<organism evidence="3 4">
    <name type="scientific">Austrofundulus limnaeus</name>
    <name type="common">Annual killifish</name>
    <dbReference type="NCBI Taxonomy" id="52670"/>
    <lineage>
        <taxon>Eukaryota</taxon>
        <taxon>Metazoa</taxon>
        <taxon>Chordata</taxon>
        <taxon>Craniata</taxon>
        <taxon>Vertebrata</taxon>
        <taxon>Euteleostomi</taxon>
        <taxon>Actinopterygii</taxon>
        <taxon>Neopterygii</taxon>
        <taxon>Teleostei</taxon>
        <taxon>Neoteleostei</taxon>
        <taxon>Acanthomorphata</taxon>
        <taxon>Ovalentaria</taxon>
        <taxon>Atherinomorphae</taxon>
        <taxon>Cyprinodontiformes</taxon>
        <taxon>Rivulidae</taxon>
        <taxon>Austrofundulus</taxon>
    </lineage>
</organism>
<dbReference type="STRING" id="52670.A0A2I4B534"/>
<dbReference type="PANTHER" id="PTHR45957:SF1">
    <property type="entry name" value="ANAPHASE-PROMOTING COMPLEX SUBUNIT 2"/>
    <property type="match status" value="1"/>
</dbReference>
<dbReference type="Proteomes" id="UP000192220">
    <property type="component" value="Unplaced"/>
</dbReference>
<dbReference type="InterPro" id="IPR044554">
    <property type="entry name" value="ANAPC2"/>
</dbReference>
<evidence type="ECO:0000256" key="1">
    <source>
        <dbReference type="SAM" id="MobiDB-lite"/>
    </source>
</evidence>
<feature type="region of interest" description="Disordered" evidence="1">
    <location>
        <begin position="195"/>
        <end position="233"/>
    </location>
</feature>
<dbReference type="InParanoid" id="A0A2I4B534"/>
<evidence type="ECO:0000259" key="2">
    <source>
        <dbReference type="Pfam" id="PF25773"/>
    </source>
</evidence>
<name>A0A2I4B534_AUSLI</name>
<evidence type="ECO:0000313" key="4">
    <source>
        <dbReference type="RefSeq" id="XP_013862851.1"/>
    </source>
</evidence>
<feature type="non-terminal residue" evidence="4">
    <location>
        <position position="249"/>
    </location>
</feature>
<dbReference type="OrthoDB" id="5581181at2759"/>
<proteinExistence type="predicted"/>
<dbReference type="GO" id="GO:0007091">
    <property type="term" value="P:metaphase/anaphase transition of mitotic cell cycle"/>
    <property type="evidence" value="ECO:0007669"/>
    <property type="project" value="TreeGrafter"/>
</dbReference>
<dbReference type="GO" id="GO:0005680">
    <property type="term" value="C:anaphase-promoting complex"/>
    <property type="evidence" value="ECO:0007669"/>
    <property type="project" value="TreeGrafter"/>
</dbReference>
<feature type="compositionally biased region" description="Acidic residues" evidence="1">
    <location>
        <begin position="204"/>
        <end position="217"/>
    </location>
</feature>
<dbReference type="PANTHER" id="PTHR45957">
    <property type="entry name" value="ANAPHASE-PROMOTING COMPLEX SUBUNIT 2"/>
    <property type="match status" value="1"/>
</dbReference>
<feature type="domain" description="Anaphase-promoting complex subunit 2 TPR repeats" evidence="2">
    <location>
        <begin position="58"/>
        <end position="168"/>
    </location>
</feature>
<gene>
    <name evidence="4" type="primary">LOC106516843</name>
</gene>
<reference evidence="4" key="1">
    <citation type="submission" date="2025-08" db="UniProtKB">
        <authorList>
            <consortium name="RefSeq"/>
        </authorList>
    </citation>
    <scope>IDENTIFICATION</scope>
</reference>
<evidence type="ECO:0000313" key="3">
    <source>
        <dbReference type="Proteomes" id="UP000192220"/>
    </source>
</evidence>
<sequence length="249" mass="27926">MEQNCRGEYERSFLLDFQEWLELVLGWLSKVFVSDGAGVAQIPGVPSGPGGSSVQSVMKHWRCHMHHFFCRIYVNMRIEELFSIIRDFPESKAAIEDLKFCLDRTNQRQQLLTSLKSAFESRLLHPGVHTSDILTVYISAIKALRELDPSMVVLQVACQPIRKYLRTRDDTVRQIVAGLTGDAESCADLASELSRGDPVSLELQDSDDDSTDPEDWSPDPTDAVTDKTGSKRRSSDIISLLVSIYGSKD</sequence>
<accession>A0A2I4B534</accession>
<dbReference type="RefSeq" id="XP_013862851.1">
    <property type="nucleotide sequence ID" value="XM_014007397.1"/>
</dbReference>
<dbReference type="AlphaFoldDB" id="A0A2I4B534"/>
<dbReference type="KEGG" id="alim:106516843"/>
<dbReference type="GO" id="GO:0070979">
    <property type="term" value="P:protein K11-linked ubiquitination"/>
    <property type="evidence" value="ECO:0007669"/>
    <property type="project" value="TreeGrafter"/>
</dbReference>
<keyword evidence="3" id="KW-1185">Reference proteome</keyword>
<protein>
    <submittedName>
        <fullName evidence="4">Anaphase-promoting complex subunit 2</fullName>
    </submittedName>
</protein>
<dbReference type="Pfam" id="PF25773">
    <property type="entry name" value="TPR_ANAPC2"/>
    <property type="match status" value="1"/>
</dbReference>
<dbReference type="InterPro" id="IPR057975">
    <property type="entry name" value="TPR_ANAPC2"/>
</dbReference>
<feature type="compositionally biased region" description="Basic and acidic residues" evidence="1">
    <location>
        <begin position="224"/>
        <end position="233"/>
    </location>
</feature>
<dbReference type="GeneID" id="106516843"/>